<keyword evidence="2" id="KW-1185">Reference proteome</keyword>
<reference evidence="1 2" key="1">
    <citation type="submission" date="2024-07" db="EMBL/GenBank/DDBJ databases">
        <title>Section-level genome sequencing and comparative genomics of Aspergillus sections Usti and Cavernicolus.</title>
        <authorList>
            <consortium name="Lawrence Berkeley National Laboratory"/>
            <person name="Nybo J.L."/>
            <person name="Vesth T.C."/>
            <person name="Theobald S."/>
            <person name="Frisvad J.C."/>
            <person name="Larsen T.O."/>
            <person name="Kjaerboelling I."/>
            <person name="Rothschild-Mancinelli K."/>
            <person name="Lyhne E.K."/>
            <person name="Kogle M.E."/>
            <person name="Barry K."/>
            <person name="Clum A."/>
            <person name="Na H."/>
            <person name="Ledsgaard L."/>
            <person name="Lin J."/>
            <person name="Lipzen A."/>
            <person name="Kuo A."/>
            <person name="Riley R."/>
            <person name="Mondo S."/>
            <person name="Labutti K."/>
            <person name="Haridas S."/>
            <person name="Pangalinan J."/>
            <person name="Salamov A.A."/>
            <person name="Simmons B.A."/>
            <person name="Magnuson J.K."/>
            <person name="Chen J."/>
            <person name="Drula E."/>
            <person name="Henrissat B."/>
            <person name="Wiebenga A."/>
            <person name="Lubbers R.J."/>
            <person name="Gomes A.C."/>
            <person name="Macurrencykelacurrency M.R."/>
            <person name="Stajich J."/>
            <person name="Grigoriev I.V."/>
            <person name="Mortensen U.H."/>
            <person name="De Vries R.P."/>
            <person name="Baker S.E."/>
            <person name="Andersen M.R."/>
        </authorList>
    </citation>
    <scope>NUCLEOTIDE SEQUENCE [LARGE SCALE GENOMIC DNA]</scope>
    <source>
        <strain evidence="1 2">CBS 449.75</strain>
    </source>
</reference>
<evidence type="ECO:0000313" key="1">
    <source>
        <dbReference type="EMBL" id="KAL2859975.1"/>
    </source>
</evidence>
<dbReference type="RefSeq" id="XP_070880531.1">
    <property type="nucleotide sequence ID" value="XM_071027585.1"/>
</dbReference>
<name>A0ABR4L614_9EURO</name>
<protein>
    <submittedName>
        <fullName evidence="1">Uncharacterized protein</fullName>
    </submittedName>
</protein>
<evidence type="ECO:0000313" key="2">
    <source>
        <dbReference type="Proteomes" id="UP001610432"/>
    </source>
</evidence>
<sequence length="191" mass="21249">MPRAPPKGTHRESTASSTNDAFDKLLDTARLIEHRGAFKRSEAKRVVDTFRFLGSQQALNNMSIRHQNYHNFLHNIEEVGGASVVALSAAGLGSAAVYCMSDRNRIQLAYKIRERINDLVNPVLQRLANEYSSSAQYAGAIPNTGRPQEGMLQSRLRFWFVKLTISTRAITLRGGGSFWFSHSKFTTGTSS</sequence>
<organism evidence="1 2">
    <name type="scientific">Aspergillus lucknowensis</name>
    <dbReference type="NCBI Taxonomy" id="176173"/>
    <lineage>
        <taxon>Eukaryota</taxon>
        <taxon>Fungi</taxon>
        <taxon>Dikarya</taxon>
        <taxon>Ascomycota</taxon>
        <taxon>Pezizomycotina</taxon>
        <taxon>Eurotiomycetes</taxon>
        <taxon>Eurotiomycetidae</taxon>
        <taxon>Eurotiales</taxon>
        <taxon>Aspergillaceae</taxon>
        <taxon>Aspergillus</taxon>
        <taxon>Aspergillus subgen. Nidulantes</taxon>
    </lineage>
</organism>
<gene>
    <name evidence="1" type="ORF">BJX67DRAFT_335602</name>
</gene>
<accession>A0ABR4L614</accession>
<proteinExistence type="predicted"/>
<dbReference type="Proteomes" id="UP001610432">
    <property type="component" value="Unassembled WGS sequence"/>
</dbReference>
<dbReference type="GeneID" id="98142657"/>
<comment type="caution">
    <text evidence="1">The sequence shown here is derived from an EMBL/GenBank/DDBJ whole genome shotgun (WGS) entry which is preliminary data.</text>
</comment>
<dbReference type="EMBL" id="JBFXLQ010000092">
    <property type="protein sequence ID" value="KAL2859975.1"/>
    <property type="molecule type" value="Genomic_DNA"/>
</dbReference>